<comment type="caution">
    <text evidence="1">The sequence shown here is derived from an EMBL/GenBank/DDBJ whole genome shotgun (WGS) entry which is preliminary data.</text>
</comment>
<keyword evidence="2" id="KW-1185">Reference proteome</keyword>
<organism evidence="1 2">
    <name type="scientific">Rhodanobacter caeni</name>
    <dbReference type="NCBI Taxonomy" id="657654"/>
    <lineage>
        <taxon>Bacteria</taxon>
        <taxon>Pseudomonadati</taxon>
        <taxon>Pseudomonadota</taxon>
        <taxon>Gammaproteobacteria</taxon>
        <taxon>Lysobacterales</taxon>
        <taxon>Rhodanobacteraceae</taxon>
        <taxon>Rhodanobacter</taxon>
    </lineage>
</organism>
<accession>A0ABP3DYW8</accession>
<proteinExistence type="predicted"/>
<evidence type="ECO:0000313" key="2">
    <source>
        <dbReference type="Proteomes" id="UP001500657"/>
    </source>
</evidence>
<reference evidence="2" key="1">
    <citation type="journal article" date="2019" name="Int. J. Syst. Evol. Microbiol.">
        <title>The Global Catalogue of Microorganisms (GCM) 10K type strain sequencing project: providing services to taxonomists for standard genome sequencing and annotation.</title>
        <authorList>
            <consortium name="The Broad Institute Genomics Platform"/>
            <consortium name="The Broad Institute Genome Sequencing Center for Infectious Disease"/>
            <person name="Wu L."/>
            <person name="Ma J."/>
        </authorList>
    </citation>
    <scope>NUCLEOTIDE SEQUENCE [LARGE SCALE GENOMIC DNA]</scope>
    <source>
        <strain evidence="2">JCM 16242</strain>
    </source>
</reference>
<sequence length="66" mass="7209">MTEKRDPNDLDYLTWVAEGRAAMVPADVSARLLAAGLLVQTGRDAVDRQRFELSPAGLGHIRSSDQ</sequence>
<dbReference type="RefSeq" id="WP_343880401.1">
    <property type="nucleotide sequence ID" value="NZ_BAAAFO010000001.1"/>
</dbReference>
<dbReference type="EMBL" id="BAAAFO010000001">
    <property type="protein sequence ID" value="GAA0244744.1"/>
    <property type="molecule type" value="Genomic_DNA"/>
</dbReference>
<name>A0ABP3DYW8_9GAMM</name>
<dbReference type="Proteomes" id="UP001500657">
    <property type="component" value="Unassembled WGS sequence"/>
</dbReference>
<evidence type="ECO:0000313" key="1">
    <source>
        <dbReference type="EMBL" id="GAA0244744.1"/>
    </source>
</evidence>
<gene>
    <name evidence="1" type="ORF">GCM10009126_08020</name>
</gene>
<protein>
    <submittedName>
        <fullName evidence="1">Uncharacterized protein</fullName>
    </submittedName>
</protein>